<accession>A0A6D2JVA4</accession>
<dbReference type="EMBL" id="CACVBM020001240">
    <property type="protein sequence ID" value="CAA7041143.1"/>
    <property type="molecule type" value="Genomic_DNA"/>
</dbReference>
<name>A0A6D2JVA4_9BRAS</name>
<gene>
    <name evidence="1" type="ORF">MERR_LOCUS28378</name>
</gene>
<comment type="caution">
    <text evidence="1">The sequence shown here is derived from an EMBL/GenBank/DDBJ whole genome shotgun (WGS) entry which is preliminary data.</text>
</comment>
<evidence type="ECO:0000313" key="2">
    <source>
        <dbReference type="Proteomes" id="UP000467841"/>
    </source>
</evidence>
<dbReference type="Proteomes" id="UP000467841">
    <property type="component" value="Unassembled WGS sequence"/>
</dbReference>
<proteinExistence type="predicted"/>
<keyword evidence="2" id="KW-1185">Reference proteome</keyword>
<reference evidence="1" key="1">
    <citation type="submission" date="2020-01" db="EMBL/GenBank/DDBJ databases">
        <authorList>
            <person name="Mishra B."/>
        </authorList>
    </citation>
    <scope>NUCLEOTIDE SEQUENCE [LARGE SCALE GENOMIC DNA]</scope>
</reference>
<dbReference type="AlphaFoldDB" id="A0A6D2JVA4"/>
<organism evidence="1 2">
    <name type="scientific">Microthlaspi erraticum</name>
    <dbReference type="NCBI Taxonomy" id="1685480"/>
    <lineage>
        <taxon>Eukaryota</taxon>
        <taxon>Viridiplantae</taxon>
        <taxon>Streptophyta</taxon>
        <taxon>Embryophyta</taxon>
        <taxon>Tracheophyta</taxon>
        <taxon>Spermatophyta</taxon>
        <taxon>Magnoliopsida</taxon>
        <taxon>eudicotyledons</taxon>
        <taxon>Gunneridae</taxon>
        <taxon>Pentapetalae</taxon>
        <taxon>rosids</taxon>
        <taxon>malvids</taxon>
        <taxon>Brassicales</taxon>
        <taxon>Brassicaceae</taxon>
        <taxon>Coluteocarpeae</taxon>
        <taxon>Microthlaspi</taxon>
    </lineage>
</organism>
<evidence type="ECO:0000313" key="1">
    <source>
        <dbReference type="EMBL" id="CAA7041143.1"/>
    </source>
</evidence>
<sequence length="99" mass="10964">MPPNLRCAFAQGWRSIRSRRSFSSSPGSRASKEADRKVTFLGLANKGLSMIGGIALGRLYLKQPGLDLAEEAEEDLKKVEKRVNALKKSMRGRLLFVLS</sequence>
<protein>
    <submittedName>
        <fullName evidence="1">Uncharacterized protein</fullName>
    </submittedName>
</protein>